<feature type="transmembrane region" description="Helical" evidence="17">
    <location>
        <begin position="143"/>
        <end position="163"/>
    </location>
</feature>
<dbReference type="GO" id="GO:0016301">
    <property type="term" value="F:kinase activity"/>
    <property type="evidence" value="ECO:0007669"/>
    <property type="project" value="UniProtKB-KW"/>
</dbReference>
<dbReference type="AlphaFoldDB" id="A0AAV3GQ93"/>
<evidence type="ECO:0000256" key="13">
    <source>
        <dbReference type="ARBA" id="ARBA00048931"/>
    </source>
</evidence>
<name>A0AAV3GQ93_ENTFL</name>
<dbReference type="GO" id="GO:0005886">
    <property type="term" value="C:plasma membrane"/>
    <property type="evidence" value="ECO:0007669"/>
    <property type="project" value="UniProtKB-SubCell"/>
</dbReference>
<keyword evidence="4" id="KW-0762">Sugar transport</keyword>
<dbReference type="GO" id="GO:0008982">
    <property type="term" value="F:protein-N(PI)-phosphohistidine-sugar phosphotransferase activity"/>
    <property type="evidence" value="ECO:0007669"/>
    <property type="project" value="InterPro"/>
</dbReference>
<feature type="active site" description="Phosphocysteine intermediate; for EIIB activity" evidence="16">
    <location>
        <position position="59"/>
    </location>
</feature>
<feature type="transmembrane region" description="Helical" evidence="17">
    <location>
        <begin position="372"/>
        <end position="394"/>
    </location>
</feature>
<feature type="transmembrane region" description="Helical" evidence="17">
    <location>
        <begin position="293"/>
        <end position="314"/>
    </location>
</feature>
<dbReference type="Pfam" id="PF00367">
    <property type="entry name" value="PTS_EIIB"/>
    <property type="match status" value="1"/>
</dbReference>
<evidence type="ECO:0000256" key="3">
    <source>
        <dbReference type="ARBA" id="ARBA00022475"/>
    </source>
</evidence>
<dbReference type="InterPro" id="IPR001127">
    <property type="entry name" value="PTS_EIIA_1_perm"/>
</dbReference>
<evidence type="ECO:0000259" key="19">
    <source>
        <dbReference type="PROSITE" id="PS51098"/>
    </source>
</evidence>
<evidence type="ECO:0000313" key="22">
    <source>
        <dbReference type="Proteomes" id="UP000004117"/>
    </source>
</evidence>
<accession>A0AAV3GQ93</accession>
<comment type="subcellular location">
    <subcellularLocation>
        <location evidence="1">Cell membrane</location>
        <topology evidence="1">Multi-pass membrane protein</topology>
    </subcellularLocation>
</comment>
<dbReference type="NCBIfam" id="TIGR01995">
    <property type="entry name" value="PTS-II-ABC-beta"/>
    <property type="match status" value="1"/>
</dbReference>
<dbReference type="PANTHER" id="PTHR30175:SF1">
    <property type="entry name" value="PTS SYSTEM ARBUTIN-, CELLOBIOSE-, AND SALICIN-SPECIFIC EIIBC COMPONENT-RELATED"/>
    <property type="match status" value="1"/>
</dbReference>
<reference evidence="21 22" key="1">
    <citation type="submission" date="2012-04" db="EMBL/GenBank/DDBJ databases">
        <authorList>
            <person name="Weinstock G."/>
            <person name="Sodergren E."/>
            <person name="Lobos E.A."/>
            <person name="Fulton L."/>
            <person name="Fulton R."/>
            <person name="Courtney L."/>
            <person name="Fronick C."/>
            <person name="O'Laughlin M."/>
            <person name="Godfrey J."/>
            <person name="Wilson R.M."/>
            <person name="Miner T."/>
            <person name="Farmer C."/>
            <person name="Delehaunty K."/>
            <person name="Cordes M."/>
            <person name="Minx P."/>
            <person name="Tomlinson C."/>
            <person name="Chen J."/>
            <person name="Wollam A."/>
            <person name="Pepin K.H."/>
            <person name="Bhonagiri V."/>
            <person name="Zhang X."/>
            <person name="Suruliraj S."/>
            <person name="Warren W."/>
            <person name="Mitreva M."/>
            <person name="Mardis E.R."/>
            <person name="Wilson R.K."/>
        </authorList>
    </citation>
    <scope>NUCLEOTIDE SEQUENCE [LARGE SCALE GENOMIC DNA]</scope>
    <source>
        <strain evidence="21 22">ERV63</strain>
    </source>
</reference>
<dbReference type="SUPFAM" id="SSF55604">
    <property type="entry name" value="Glucose permease domain IIB"/>
    <property type="match status" value="1"/>
</dbReference>
<feature type="transmembrane region" description="Helical" evidence="17">
    <location>
        <begin position="260"/>
        <end position="281"/>
    </location>
</feature>
<evidence type="ECO:0000256" key="10">
    <source>
        <dbReference type="ARBA" id="ARBA00023136"/>
    </source>
</evidence>
<dbReference type="Pfam" id="PF00358">
    <property type="entry name" value="PTS_EIIA_1"/>
    <property type="match status" value="1"/>
</dbReference>
<keyword evidence="6" id="KW-0598">Phosphotransferase system</keyword>
<evidence type="ECO:0000259" key="18">
    <source>
        <dbReference type="PROSITE" id="PS51093"/>
    </source>
</evidence>
<feature type="transmembrane region" description="Helical" evidence="17">
    <location>
        <begin position="401"/>
        <end position="422"/>
    </location>
</feature>
<protein>
    <recommendedName>
        <fullName evidence="14">PTS system sucrose-specific EIIBCA component</fullName>
        <ecNumber evidence="11">2.7.1.211</ecNumber>
    </recommendedName>
    <alternativeName>
        <fullName evidence="15">EIIBCA-Scr</fullName>
    </alternativeName>
</protein>
<evidence type="ECO:0000256" key="9">
    <source>
        <dbReference type="ARBA" id="ARBA00022989"/>
    </source>
</evidence>
<keyword evidence="9 17" id="KW-1133">Transmembrane helix</keyword>
<evidence type="ECO:0000313" key="21">
    <source>
        <dbReference type="EMBL" id="EJV20826.1"/>
    </source>
</evidence>
<dbReference type="PANTHER" id="PTHR30175">
    <property type="entry name" value="PHOSPHOTRANSFERASE SYSTEM TRANSPORT PROTEIN"/>
    <property type="match status" value="1"/>
</dbReference>
<dbReference type="GO" id="GO:0009401">
    <property type="term" value="P:phosphoenolpyruvate-dependent sugar phosphotransferase system"/>
    <property type="evidence" value="ECO:0007669"/>
    <property type="project" value="UniProtKB-KW"/>
</dbReference>
<dbReference type="PROSITE" id="PS00371">
    <property type="entry name" value="PTS_EIIA_TYPE_1_HIS"/>
    <property type="match status" value="1"/>
</dbReference>
<feature type="domain" description="PTS EIIA type-1" evidence="18">
    <location>
        <begin position="534"/>
        <end position="638"/>
    </location>
</feature>
<dbReference type="PROSITE" id="PS51098">
    <property type="entry name" value="PTS_EIIB_TYPE_1"/>
    <property type="match status" value="1"/>
</dbReference>
<feature type="transmembrane region" description="Helical" evidence="17">
    <location>
        <begin position="442"/>
        <end position="466"/>
    </location>
</feature>
<evidence type="ECO:0000256" key="5">
    <source>
        <dbReference type="ARBA" id="ARBA00022679"/>
    </source>
</evidence>
<feature type="transmembrane region" description="Helical" evidence="17">
    <location>
        <begin position="478"/>
        <end position="496"/>
    </location>
</feature>
<dbReference type="InterPro" id="IPR011297">
    <property type="entry name" value="PTS_IIABC_b_glu"/>
</dbReference>
<evidence type="ECO:0000256" key="7">
    <source>
        <dbReference type="ARBA" id="ARBA00022692"/>
    </source>
</evidence>
<dbReference type="PROSITE" id="PS51093">
    <property type="entry name" value="PTS_EIIA_TYPE_1"/>
    <property type="match status" value="1"/>
</dbReference>
<dbReference type="InterPro" id="IPR050558">
    <property type="entry name" value="PTS_Sugar-Specific_Components"/>
</dbReference>
<evidence type="ECO:0000256" key="16">
    <source>
        <dbReference type="PROSITE-ProRule" id="PRU00421"/>
    </source>
</evidence>
<gene>
    <name evidence="21" type="ORF">HMPREF1336_00124</name>
</gene>
<dbReference type="FunFam" id="2.70.70.10:FF:000001">
    <property type="entry name" value="PTS system glucose-specific IIA component"/>
    <property type="match status" value="1"/>
</dbReference>
<dbReference type="InterPro" id="IPR036878">
    <property type="entry name" value="Glu_permease_IIB"/>
</dbReference>
<keyword evidence="7 17" id="KW-0812">Transmembrane</keyword>
<evidence type="ECO:0000256" key="11">
    <source>
        <dbReference type="ARBA" id="ARBA00044053"/>
    </source>
</evidence>
<dbReference type="InterPro" id="IPR018113">
    <property type="entry name" value="PTrfase_EIIB_Cys"/>
</dbReference>
<feature type="domain" description="PTS EIIC type-1" evidence="20">
    <location>
        <begin position="134"/>
        <end position="511"/>
    </location>
</feature>
<keyword evidence="5" id="KW-0808">Transferase</keyword>
<evidence type="ECO:0000256" key="6">
    <source>
        <dbReference type="ARBA" id="ARBA00022683"/>
    </source>
</evidence>
<dbReference type="EMBL" id="ALZR01000010">
    <property type="protein sequence ID" value="EJV20826.1"/>
    <property type="molecule type" value="Genomic_DNA"/>
</dbReference>
<evidence type="ECO:0000256" key="2">
    <source>
        <dbReference type="ARBA" id="ARBA00022448"/>
    </source>
</evidence>
<evidence type="ECO:0000256" key="14">
    <source>
        <dbReference type="ARBA" id="ARBA00074554"/>
    </source>
</evidence>
<dbReference type="Gene3D" id="3.30.1360.60">
    <property type="entry name" value="Glucose permease domain IIB"/>
    <property type="match status" value="1"/>
</dbReference>
<comment type="function">
    <text evidence="12">The phosphoenolpyruvate-dependent sugar phosphotransferase system (sugar PTS), a major carbohydrate active transport system, catalyzes the phosphorylation of incoming sugar substrates concomitantly with their translocation across the cell membrane. This system is involved in sucrose transport.</text>
</comment>
<keyword evidence="8" id="KW-0418">Kinase</keyword>
<keyword evidence="10 17" id="KW-0472">Membrane</keyword>
<feature type="transmembrane region" description="Helical" evidence="17">
    <location>
        <begin position="346"/>
        <end position="366"/>
    </location>
</feature>
<dbReference type="GO" id="GO:0090589">
    <property type="term" value="F:protein-phosphocysteine-trehalose phosphotransferase system transporter activity"/>
    <property type="evidence" value="ECO:0007669"/>
    <property type="project" value="TreeGrafter"/>
</dbReference>
<dbReference type="Pfam" id="PF02378">
    <property type="entry name" value="PTS_EIIC"/>
    <property type="match status" value="1"/>
</dbReference>
<organism evidence="21 22">
    <name type="scientific">Enterococcus faecalis ERV63</name>
    <dbReference type="NCBI Taxonomy" id="1134793"/>
    <lineage>
        <taxon>Bacteria</taxon>
        <taxon>Bacillati</taxon>
        <taxon>Bacillota</taxon>
        <taxon>Bacilli</taxon>
        <taxon>Lactobacillales</taxon>
        <taxon>Enterococcaceae</taxon>
        <taxon>Enterococcus</taxon>
    </lineage>
</organism>
<evidence type="ECO:0000256" key="8">
    <source>
        <dbReference type="ARBA" id="ARBA00022777"/>
    </source>
</evidence>
<feature type="transmembrane region" description="Helical" evidence="17">
    <location>
        <begin position="201"/>
        <end position="218"/>
    </location>
</feature>
<evidence type="ECO:0000256" key="4">
    <source>
        <dbReference type="ARBA" id="ARBA00022597"/>
    </source>
</evidence>
<dbReference type="EC" id="2.7.1.211" evidence="11"/>
<dbReference type="NCBIfam" id="TIGR00830">
    <property type="entry name" value="PTBA"/>
    <property type="match status" value="1"/>
</dbReference>
<dbReference type="FunFam" id="3.30.1360.60:FF:000001">
    <property type="entry name" value="PTS system glucose-specific IIBC component PtsG"/>
    <property type="match status" value="1"/>
</dbReference>
<feature type="domain" description="PTS EIIB type-1" evidence="19">
    <location>
        <begin position="37"/>
        <end position="119"/>
    </location>
</feature>
<dbReference type="InterPro" id="IPR013013">
    <property type="entry name" value="PTS_EIIC_1"/>
</dbReference>
<evidence type="ECO:0000256" key="17">
    <source>
        <dbReference type="SAM" id="Phobius"/>
    </source>
</evidence>
<dbReference type="PROSITE" id="PS51103">
    <property type="entry name" value="PTS_EIIC_TYPE_1"/>
    <property type="match status" value="1"/>
</dbReference>
<evidence type="ECO:0000256" key="15">
    <source>
        <dbReference type="ARBA" id="ARBA00081008"/>
    </source>
</evidence>
<sequence>MYKQRNNKRTTLDSDIQLAKPSNENKFLEEKKMGKYHELAEKIVKNVGGQENINSLTHCITRLRFKLKDESQANDDVLKNMDGVVTVMKSGGQYQVVIGNHVPAVYEEVVSIAGLSGEREEEASSGNLFDRLIDILSGCFQPFLGALAAAGMVKGLNALLVFLKLYTATSGTYTMLNGIGDAIFYFMPVILGYTAAKKFRLHPMVGIVIGAALCYPTIQGSALQTAFETTAGAGAAAPYNLFGLPAYNTFMGIPWVGANYTSSVVPIIFIIAFAAQVQKVFKRIIPEVVQTFLVPFFVLLIALPIGFLVIGPIVSMLTDLLSAGFTALMSFSPALYGLILGFFWQVLVIFGLHWSVVPLAIMQVTQEGSSQVLTGSFAASFAQTAVVLAMFFKLKDKKLKALCPPAIISGIFGVTEPAIYGITLPKKWPFIYSMIGGAVGGLYLMINNVTAYTMGGLGIFGVLNFINGDDASGMIQSFIAIAIAAVVGFGLTFFFWKDNTVEEEEVIIDKTTIKKENITSPVKGRVLSLKNAEDPAFANGALGNGVVIEPTEGKVVAPFDGTIVTLFPTKHALGLISDNGTELLIHIGIDTVQLEGEGFEAFVKQGDRVKKGQTLVTFDLEGIKKAGFSTQIPIVVTNTADYLDILEVGSNEVSTSDDLLTALI</sequence>
<proteinExistence type="predicted"/>
<dbReference type="SUPFAM" id="SSF51261">
    <property type="entry name" value="Duplicated hybrid motif"/>
    <property type="match status" value="1"/>
</dbReference>
<dbReference type="GO" id="GO:0015771">
    <property type="term" value="P:trehalose transport"/>
    <property type="evidence" value="ECO:0007669"/>
    <property type="project" value="TreeGrafter"/>
</dbReference>
<comment type="catalytic activity">
    <reaction evidence="13">
        <text>N(pros)-phospho-L-histidyl-[protein](out) + sucrose = sucrose 6(G)-phosphate(in) + L-histidyl-[protein]</text>
        <dbReference type="Rhea" id="RHEA:49236"/>
        <dbReference type="Rhea" id="RHEA-COMP:9745"/>
        <dbReference type="Rhea" id="RHEA-COMP:9746"/>
        <dbReference type="ChEBI" id="CHEBI:17992"/>
        <dbReference type="ChEBI" id="CHEBI:29979"/>
        <dbReference type="ChEBI" id="CHEBI:64837"/>
        <dbReference type="ChEBI" id="CHEBI:91002"/>
        <dbReference type="EC" id="2.7.1.211"/>
    </reaction>
</comment>
<comment type="caution">
    <text evidence="21">The sequence shown here is derived from an EMBL/GenBank/DDBJ whole genome shotgun (WGS) entry which is preliminary data.</text>
</comment>
<evidence type="ECO:0000259" key="20">
    <source>
        <dbReference type="PROSITE" id="PS51103"/>
    </source>
</evidence>
<dbReference type="CDD" id="cd00212">
    <property type="entry name" value="PTS_IIB_glc"/>
    <property type="match status" value="1"/>
</dbReference>
<dbReference type="PROSITE" id="PS01035">
    <property type="entry name" value="PTS_EIIB_TYPE_1_CYS"/>
    <property type="match status" value="1"/>
</dbReference>
<evidence type="ECO:0000256" key="1">
    <source>
        <dbReference type="ARBA" id="ARBA00004651"/>
    </source>
</evidence>
<dbReference type="InterPro" id="IPR003352">
    <property type="entry name" value="PTS_EIIC"/>
</dbReference>
<dbReference type="Gene3D" id="2.70.70.10">
    <property type="entry name" value="Glucose Permease (Domain IIA)"/>
    <property type="match status" value="1"/>
</dbReference>
<keyword evidence="3" id="KW-1003">Cell membrane</keyword>
<dbReference type="InterPro" id="IPR001996">
    <property type="entry name" value="PTS_IIB_1"/>
</dbReference>
<dbReference type="InterPro" id="IPR011055">
    <property type="entry name" value="Dup_hybrid_motif"/>
</dbReference>
<dbReference type="Proteomes" id="UP000004117">
    <property type="component" value="Unassembled WGS sequence"/>
</dbReference>
<keyword evidence="2" id="KW-0813">Transport</keyword>
<evidence type="ECO:0000256" key="12">
    <source>
        <dbReference type="ARBA" id="ARBA00045139"/>
    </source>
</evidence>
<feature type="transmembrane region" description="Helical" evidence="17">
    <location>
        <begin position="175"/>
        <end position="194"/>
    </location>
</feature>